<proteinExistence type="predicted"/>
<dbReference type="EMBL" id="NIDE01000019">
    <property type="protein sequence ID" value="OWK34923.1"/>
    <property type="molecule type" value="Genomic_DNA"/>
</dbReference>
<comment type="caution">
    <text evidence="1">The sequence shown here is derived from an EMBL/GenBank/DDBJ whole genome shotgun (WGS) entry which is preliminary data.</text>
</comment>
<sequence length="38" mass="3844">MPGGQFALACPAFGAEKTGPTMQLAGPADYGIGCRPFD</sequence>
<evidence type="ECO:0000313" key="2">
    <source>
        <dbReference type="Proteomes" id="UP000214646"/>
    </source>
</evidence>
<protein>
    <submittedName>
        <fullName evidence="1">Uncharacterized protein</fullName>
    </submittedName>
</protein>
<evidence type="ECO:0000313" key="1">
    <source>
        <dbReference type="EMBL" id="OWK34923.1"/>
    </source>
</evidence>
<reference evidence="2" key="1">
    <citation type="submission" date="2017-06" db="EMBL/GenBank/DDBJ databases">
        <title>Genome analysis of Fimbriiglobus ruber SP5, the first member of the order Planctomycetales with confirmed chitinolytic capability.</title>
        <authorList>
            <person name="Ravin N.V."/>
            <person name="Rakitin A.L."/>
            <person name="Ivanova A.A."/>
            <person name="Beletsky A.V."/>
            <person name="Kulichevskaya I.S."/>
            <person name="Mardanov A.V."/>
            <person name="Dedysh S.N."/>
        </authorList>
    </citation>
    <scope>NUCLEOTIDE SEQUENCE [LARGE SCALE GENOMIC DNA]</scope>
    <source>
        <strain evidence="2">SP5</strain>
    </source>
</reference>
<gene>
    <name evidence="1" type="ORF">FRUB_09765</name>
</gene>
<organism evidence="1 2">
    <name type="scientific">Fimbriiglobus ruber</name>
    <dbReference type="NCBI Taxonomy" id="1908690"/>
    <lineage>
        <taxon>Bacteria</taxon>
        <taxon>Pseudomonadati</taxon>
        <taxon>Planctomycetota</taxon>
        <taxon>Planctomycetia</taxon>
        <taxon>Gemmatales</taxon>
        <taxon>Gemmataceae</taxon>
        <taxon>Fimbriiglobus</taxon>
    </lineage>
</organism>
<keyword evidence="2" id="KW-1185">Reference proteome</keyword>
<dbReference type="Proteomes" id="UP000214646">
    <property type="component" value="Unassembled WGS sequence"/>
</dbReference>
<name>A0A225D1X0_9BACT</name>
<accession>A0A225D1X0</accession>
<dbReference type="AlphaFoldDB" id="A0A225D1X0"/>